<feature type="region of interest" description="Disordered" evidence="1">
    <location>
        <begin position="1241"/>
        <end position="1269"/>
    </location>
</feature>
<dbReference type="InterPro" id="IPR000595">
    <property type="entry name" value="cNMP-bd_dom"/>
</dbReference>
<proteinExistence type="predicted"/>
<dbReference type="GO" id="GO:0005886">
    <property type="term" value="C:plasma membrane"/>
    <property type="evidence" value="ECO:0007669"/>
    <property type="project" value="InterPro"/>
</dbReference>
<keyword evidence="3" id="KW-1185">Reference proteome</keyword>
<dbReference type="WBParaSite" id="maker-uti_cns_0017118-snap-gene-0.3-mRNA-1">
    <property type="protein sequence ID" value="maker-uti_cns_0017118-snap-gene-0.3-mRNA-1"/>
    <property type="gene ID" value="maker-uti_cns_0017118-snap-gene-0.3"/>
</dbReference>
<name>A0A1I8ITU7_9PLAT</name>
<feature type="region of interest" description="Disordered" evidence="1">
    <location>
        <begin position="856"/>
        <end position="890"/>
    </location>
</feature>
<dbReference type="Gene3D" id="6.10.250.2090">
    <property type="match status" value="1"/>
</dbReference>
<dbReference type="SMART" id="SM00100">
    <property type="entry name" value="cNMP"/>
    <property type="match status" value="1"/>
</dbReference>
<feature type="compositionally biased region" description="Polar residues" evidence="1">
    <location>
        <begin position="869"/>
        <end position="879"/>
    </location>
</feature>
<evidence type="ECO:0000313" key="3">
    <source>
        <dbReference type="Proteomes" id="UP000095280"/>
    </source>
</evidence>
<dbReference type="Proteomes" id="UP000095280">
    <property type="component" value="Unplaced"/>
</dbReference>
<dbReference type="Gene3D" id="2.60.120.10">
    <property type="entry name" value="Jelly Rolls"/>
    <property type="match status" value="1"/>
</dbReference>
<dbReference type="PROSITE" id="PS50042">
    <property type="entry name" value="CNMP_BINDING_3"/>
    <property type="match status" value="1"/>
</dbReference>
<sequence length="1549" mass="163985">IIAAEGEHKASRALKEASDVISESATALQLRYLQTMTSISAEKNSTIVFPLPLDFMANFVTPSKTQPGGSGRAFTGLRLIDCTHQDALKEFLLLFGVIDRLPMTCHLDCYAKCCLVKHSFVKRRLPAHCLLLCSGCPMDSMFVLINGQLEVLALAGTSQRVPDADPLDPARAVRLTEFRDDCVIGVECLSSAGIVSPVTVRAVTDCILYELKRQDYHAMIRSLTCGMEHKMAVLLRLAHLPKTWHIVRSSLYDEMTLLEKYNAAHAIVRRLVVKKEVLLRQSQDPGALVMIEKGSLQIRYYKRGAGGKITEAKVNLSDGSVFGFKNFYSHILCLGQQLGRGGRLGQQYSSLVLPGLVIQARALEISEVVLLDAELFIRYSRRDPGCVIRSLLSGDQFARNVGAPEAEEGHGGGYLGWPGAAQLPADGLEAAQQHDDDGQEGLGAEQSDGEAEGAGMHRELAIDGPVIDGRDGPGHTDAKEDVHRVAARHVAHRAVGVGVADGCHLRGKSKSHSCHSPGRLVPRATKVMAVTASVRPTVQPKLDAKSPMTAVSMPMTPGPAGHLSLSAVDVLLEMGACGRAPRRAGWLFQAEMSPSSSDPRRCCVINGQQTKAEAAGEDRLRCAGKRISRNKIDARPRQARRLDSDEDDDADEVRRDARAVTLAVTPDFTPAFTLAFTPTVTPVVTPGFNPAITRAVTPGFTPTVTLGFTPGFTPAVTPTVTPAVTPTTVTPTVTPAVTPGFTPTVTLGFTPGFTPAVTPTVTPAVTPTTVTPTVTPAVTPGFTPTVTLGFTPGFTPAVTPTRNHGATQEAAQAPPGLSTSTSLVIVKLQVAVGVLEVLAAASGGAVGRLVGHSDDAPGACRSDEDSCCARSSISPQQTAPAPRVGSGTSKVSRVVPCRQFHSEKAELWLSWAGRQQSQHGAVCTFTGLGPAETEPRASKDNSRIEALARNFFAKQLPGDQKWPLEVLAETPSGDHHDGGAARVRQLHAGVGPAALHADVGQLHVEVLVLLEHVIVDDIEAEAAVPLPGVEGQGALGVVEVLAGLSRAVHGLVVDLDAAVEVAALPADGELEAADVLHDRVVAGVEEDALQRGVDRLAAGRVARLRGRGHSPLHLGLLDDVAGAGELPGGLHAVKGARLRAPVEHLDLRHLFQRLRLHVRVLLADLAEQLDVLVPVPLELALAVVCEGVGALAAIGSLGASSGAASRSAEAVLQLRVASVALVLAGKVALVEEVLEEDLRVGDVGQQHRDGEVGEGEDGEGGGDEEHGEVLDAPDFAVGHNVDAEADDDEQVEGGAAHDGAGPEVAGHEALAADLDDGQQDLRSRGPQRHQRQVADRLVPDAHADDLLAAVLQLHDDVLLLGGDHLDGGHEAVGYDGHAQEAVDQYTVARATRSPRLRLSAGSHIGSTTPGLQETFACDGQVPFASSATASAVGARSARESSGVSAEIRDIFGVETGDFCQVFKRYEQPAGAAMSLSAHSVLSQELDFYFGATSCRLDFNLGDWRTERLRRLRPRECKEQRWEQLDGRAETTAKAGLRRENCVLLAGIRH</sequence>
<evidence type="ECO:0000259" key="2">
    <source>
        <dbReference type="PROSITE" id="PS50042"/>
    </source>
</evidence>
<dbReference type="InterPro" id="IPR018490">
    <property type="entry name" value="cNMP-bd_dom_sf"/>
</dbReference>
<feature type="compositionally biased region" description="Basic and acidic residues" evidence="1">
    <location>
        <begin position="633"/>
        <end position="643"/>
    </location>
</feature>
<dbReference type="PANTHER" id="PTHR10264">
    <property type="entry name" value="BAND 7 PROTEIN-RELATED"/>
    <property type="match status" value="1"/>
</dbReference>
<protein>
    <submittedName>
        <fullName evidence="4">Cyclic nucleotide-binding domain-containing protein</fullName>
    </submittedName>
</protein>
<feature type="domain" description="Cyclic nucleotide-binding" evidence="2">
    <location>
        <begin position="251"/>
        <end position="323"/>
    </location>
</feature>
<dbReference type="InterPro" id="IPR014710">
    <property type="entry name" value="RmlC-like_jellyroll"/>
</dbReference>
<feature type="region of interest" description="Disordered" evidence="1">
    <location>
        <begin position="633"/>
        <end position="652"/>
    </location>
</feature>
<feature type="compositionally biased region" description="Acidic residues" evidence="1">
    <location>
        <begin position="1252"/>
        <end position="1262"/>
    </location>
</feature>
<reference evidence="4" key="1">
    <citation type="submission" date="2016-11" db="UniProtKB">
        <authorList>
            <consortium name="WormBaseParasite"/>
        </authorList>
    </citation>
    <scope>IDENTIFICATION</scope>
</reference>
<dbReference type="SUPFAM" id="SSF51206">
    <property type="entry name" value="cAMP-binding domain-like"/>
    <property type="match status" value="2"/>
</dbReference>
<dbReference type="InterPro" id="IPR043202">
    <property type="entry name" value="Band-7_stomatin-like"/>
</dbReference>
<evidence type="ECO:0000313" key="4">
    <source>
        <dbReference type="WBParaSite" id="maker-uti_cns_0017118-snap-gene-0.3-mRNA-1"/>
    </source>
</evidence>
<feature type="compositionally biased region" description="Basic and acidic residues" evidence="1">
    <location>
        <begin position="1241"/>
        <end position="1251"/>
    </location>
</feature>
<evidence type="ECO:0000256" key="1">
    <source>
        <dbReference type="SAM" id="MobiDB-lite"/>
    </source>
</evidence>
<dbReference type="CDD" id="cd00038">
    <property type="entry name" value="CAP_ED"/>
    <property type="match status" value="1"/>
</dbReference>
<organism evidence="3 4">
    <name type="scientific">Macrostomum lignano</name>
    <dbReference type="NCBI Taxonomy" id="282301"/>
    <lineage>
        <taxon>Eukaryota</taxon>
        <taxon>Metazoa</taxon>
        <taxon>Spiralia</taxon>
        <taxon>Lophotrochozoa</taxon>
        <taxon>Platyhelminthes</taxon>
        <taxon>Rhabditophora</taxon>
        <taxon>Macrostomorpha</taxon>
        <taxon>Macrostomida</taxon>
        <taxon>Macrostomidae</taxon>
        <taxon>Macrostomum</taxon>
    </lineage>
</organism>
<accession>A0A1I8ITU7</accession>
<dbReference type="PANTHER" id="PTHR10264:SF19">
    <property type="entry name" value="AT06885P-RELATED"/>
    <property type="match status" value="1"/>
</dbReference>
<feature type="region of interest" description="Disordered" evidence="1">
    <location>
        <begin position="430"/>
        <end position="453"/>
    </location>
</feature>